<feature type="compositionally biased region" description="Low complexity" evidence="3">
    <location>
        <begin position="290"/>
        <end position="308"/>
    </location>
</feature>
<feature type="region of interest" description="Disordered" evidence="3">
    <location>
        <begin position="281"/>
        <end position="312"/>
    </location>
</feature>
<dbReference type="OrthoDB" id="45365at2759"/>
<dbReference type="SUPFAM" id="SSF50965">
    <property type="entry name" value="Galactose oxidase, central domain"/>
    <property type="match status" value="1"/>
</dbReference>
<reference evidence="4 5" key="1">
    <citation type="submission" date="2017-03" db="EMBL/GenBank/DDBJ databases">
        <title>An alternative strategy for trypanosome survival in the mammalian bloodstream revealed through genome and transcriptome analysis of the ubiquitous bovine parasite Trypanosoma (Megatrypanum) theileri.</title>
        <authorList>
            <person name="Kelly S."/>
            <person name="Ivens A."/>
            <person name="Mott A."/>
            <person name="O'Neill E."/>
            <person name="Emms D."/>
            <person name="Macleod O."/>
            <person name="Voorheis P."/>
            <person name="Matthews J."/>
            <person name="Matthews K."/>
            <person name="Carrington M."/>
        </authorList>
    </citation>
    <scope>NUCLEOTIDE SEQUENCE [LARGE SCALE GENOMIC DNA]</scope>
    <source>
        <strain evidence="4">Edinburgh</strain>
    </source>
</reference>
<dbReference type="GeneID" id="39986259"/>
<dbReference type="InterPro" id="IPR015915">
    <property type="entry name" value="Kelch-typ_b-propeller"/>
</dbReference>
<evidence type="ECO:0008006" key="6">
    <source>
        <dbReference type="Google" id="ProtNLM"/>
    </source>
</evidence>
<dbReference type="AlphaFoldDB" id="A0A1X0NV74"/>
<keyword evidence="2" id="KW-0677">Repeat</keyword>
<evidence type="ECO:0000256" key="2">
    <source>
        <dbReference type="ARBA" id="ARBA00022737"/>
    </source>
</evidence>
<proteinExistence type="predicted"/>
<feature type="compositionally biased region" description="Acidic residues" evidence="3">
    <location>
        <begin position="73"/>
        <end position="85"/>
    </location>
</feature>
<name>A0A1X0NV74_9TRYP</name>
<keyword evidence="5" id="KW-1185">Reference proteome</keyword>
<protein>
    <recommendedName>
        <fullName evidence="6">Kelch repeat-containing protein</fullName>
    </recommendedName>
</protein>
<feature type="compositionally biased region" description="Low complexity" evidence="3">
    <location>
        <begin position="691"/>
        <end position="702"/>
    </location>
</feature>
<dbReference type="STRING" id="67003.A0A1X0NV74"/>
<comment type="caution">
    <text evidence="4">The sequence shown here is derived from an EMBL/GenBank/DDBJ whole genome shotgun (WGS) entry which is preliminary data.</text>
</comment>
<accession>A0A1X0NV74</accession>
<evidence type="ECO:0000313" key="4">
    <source>
        <dbReference type="EMBL" id="ORC88109.1"/>
    </source>
</evidence>
<dbReference type="VEuPathDB" id="TriTrypDB:TM35_000181660"/>
<sequence length="852" mass="96877">MSENNNILPAQSTMVKVSVRENVLAAVEPGYKVTYFHLHGCYQNEITSRGVNTTPKSMLRGQRLLLMKKQKEEQEEEEEEEEGQEESMVGKGTVNNRPRPLHSEEELQQPLHQVPPPRSGHLLLSCPPRRSLILHGGLGVGPADLLNDTWEYLIDEQRWIQLICHGIPSSIGEPLWVGRGRMGGGSDGMPPKAFGQSGTLFAGGRMLFVHGGITHGSRGGITSAYQLDIEQRLWTKLRLTVSLPDMWGSVAQTVRIPPCNNSGDSRKRGGVYYYTHNYYGNEGTERRDNNNNNNNNNSSSSSNSNSSSKMNKTTFLKLSPSVSKTEESKEWSEVVVLFGGMQEDKSFNNTYFLYLTVPPPSSGRTQYREKDPRIVEELPFISPRVFPGRRRPCSTVSKDFFVFIFGGRDSTSFYNDLWVLNAYTRQWIMVRKETPLRYMREFFLYPYDPAPGIRIMEFVKNILEIRRDRLRCKSPTPNPHTCKKHNSSALWRTGAVMVCCGSDIIVHGGFTLIGNGVLRTHKDIHIYNYMRHVWRTGREDTKCTMMPFPPDYFSKSEITSSNVQSENFEHPQSLLDTVSSRNWERVKNIPPCIPDGRTMAAMCADPIVSGFRFFLFGGRSEDEPSGDLYDVRFSVDYPAQYESIWTYADNFRFSDDIRITSQPDTMQNPNRKAEIGGGGFSRISPFPPPTTTTTTTTTTTSAASTTSTTTTTTTIDTTDFFSFLDDNAFFAHAIPRSPPHLYSPPRREHRPRTSSPAWRSHWVTPEHNVRCGRRSLWEQTADWLRAVLAEEAALRRANAIVLPEESENRNVVRDVLLRESHDIDCQLRAKVERRLPPVLRSFVTHTPPFLWR</sequence>
<dbReference type="Gene3D" id="2.120.10.80">
    <property type="entry name" value="Kelch-type beta propeller"/>
    <property type="match status" value="3"/>
</dbReference>
<dbReference type="RefSeq" id="XP_028882175.1">
    <property type="nucleotide sequence ID" value="XM_029026479.1"/>
</dbReference>
<dbReference type="Proteomes" id="UP000192257">
    <property type="component" value="Unassembled WGS sequence"/>
</dbReference>
<dbReference type="PANTHER" id="PTHR46093">
    <property type="entry name" value="ACYL-COA-BINDING DOMAIN-CONTAINING PROTEIN 5"/>
    <property type="match status" value="1"/>
</dbReference>
<feature type="compositionally biased region" description="Polar residues" evidence="3">
    <location>
        <begin position="660"/>
        <end position="670"/>
    </location>
</feature>
<evidence type="ECO:0000256" key="1">
    <source>
        <dbReference type="ARBA" id="ARBA00022441"/>
    </source>
</evidence>
<gene>
    <name evidence="4" type="ORF">TM35_000181660</name>
</gene>
<feature type="region of interest" description="Disordered" evidence="3">
    <location>
        <begin position="69"/>
        <end position="100"/>
    </location>
</feature>
<dbReference type="InterPro" id="IPR011043">
    <property type="entry name" value="Gal_Oxase/kelch_b-propeller"/>
</dbReference>
<evidence type="ECO:0000313" key="5">
    <source>
        <dbReference type="Proteomes" id="UP000192257"/>
    </source>
</evidence>
<evidence type="ECO:0000256" key="3">
    <source>
        <dbReference type="SAM" id="MobiDB-lite"/>
    </source>
</evidence>
<dbReference type="SUPFAM" id="SSF117281">
    <property type="entry name" value="Kelch motif"/>
    <property type="match status" value="1"/>
</dbReference>
<keyword evidence="1" id="KW-0880">Kelch repeat</keyword>
<dbReference type="EMBL" id="NBCO01000018">
    <property type="protein sequence ID" value="ORC88109.1"/>
    <property type="molecule type" value="Genomic_DNA"/>
</dbReference>
<feature type="region of interest" description="Disordered" evidence="3">
    <location>
        <begin position="660"/>
        <end position="702"/>
    </location>
</feature>
<organism evidence="4 5">
    <name type="scientific">Trypanosoma theileri</name>
    <dbReference type="NCBI Taxonomy" id="67003"/>
    <lineage>
        <taxon>Eukaryota</taxon>
        <taxon>Discoba</taxon>
        <taxon>Euglenozoa</taxon>
        <taxon>Kinetoplastea</taxon>
        <taxon>Metakinetoplastina</taxon>
        <taxon>Trypanosomatida</taxon>
        <taxon>Trypanosomatidae</taxon>
        <taxon>Trypanosoma</taxon>
    </lineage>
</organism>
<dbReference type="PANTHER" id="PTHR46093:SF18">
    <property type="entry name" value="FIBRONECTIN TYPE-III DOMAIN-CONTAINING PROTEIN"/>
    <property type="match status" value="1"/>
</dbReference>